<accession>A0A8T2R2G5</accession>
<reference evidence="4" key="1">
    <citation type="submission" date="2021-08" db="EMBL/GenBank/DDBJ databases">
        <title>WGS assembly of Ceratopteris richardii.</title>
        <authorList>
            <person name="Marchant D.B."/>
            <person name="Chen G."/>
            <person name="Jenkins J."/>
            <person name="Shu S."/>
            <person name="Leebens-Mack J."/>
            <person name="Grimwood J."/>
            <person name="Schmutz J."/>
            <person name="Soltis P."/>
            <person name="Soltis D."/>
            <person name="Chen Z.-H."/>
        </authorList>
    </citation>
    <scope>NUCLEOTIDE SEQUENCE</scope>
    <source>
        <strain evidence="4">Whitten #5841</strain>
        <tissue evidence="4">Leaf</tissue>
    </source>
</reference>
<feature type="region of interest" description="Disordered" evidence="2">
    <location>
        <begin position="585"/>
        <end position="620"/>
    </location>
</feature>
<evidence type="ECO:0000313" key="5">
    <source>
        <dbReference type="Proteomes" id="UP000825935"/>
    </source>
</evidence>
<dbReference type="PROSITE" id="PS00028">
    <property type="entry name" value="ZINC_FINGER_C2H2_1"/>
    <property type="match status" value="3"/>
</dbReference>
<feature type="domain" description="C2H2-type" evidence="3">
    <location>
        <begin position="169"/>
        <end position="196"/>
    </location>
</feature>
<sequence length="813" mass="88320">MQGGGMVGSPSGHAHEVVVAGSSLLRAQMDLPMEGGEEPADGEESRFGDAELVSPESYDTHHQQEVMLSVMGSGFSTSVSGHEESGVVAKEEGVQGKKLQYVLRSNPKRSRRLLDPDYNTLHLSSPASISLAPVAADSSSPAASGNPLPSVASAHPKKPTSGLFSEKARACTECGKEFHSWKALFGHMRCHPERQWRGIQPPSISSASLHSQKLRPHYSTPKRGANNIPSSPALLEAGNRIPCTPLLEDSDTESIEAAYMHGRDEQSSDAEVIRKAIRQSERALNRQVLANEAEAELFMDEQDMADCLVMLAFAAKGNEAGTQPVVDDCCRLPDRSGPLSIHSRLPLTAADQKKKKKESVKKRSWSDPSVHKPIGTVDEKVGEFGVDAGDSANGRFQCTSCKKVFRSHQALGGHRASHKKVKGCFARNRAPDEDMAGSPHAQKQEGVPFDQGCKEDLPMEQPFAVSNKKPYAIAAEMKREEVVLKDHGKMSIGEFLQFSMTCNKKMTENSSSDALDKQQLKHQSSSCSSSSSAVATGATMGTAIVLGNRHVPKIHQCSVCQRVFSTGQALGGHKRCHWGSSPALTDGSSSHMVGPSEDCDDDDNDDRSPSGSECIDNPGLDLHVPTSDKMLNQPFTPILAMINPRPTMKGDCTTRQFQIQPSHKAVKDSRAWMALQNHIAEESMVATLMMSMCKRCDNNLAKDGGDCFDRADNIFHTEQLRDSVQQQLNKNKEKNNALTKQNQTCSLSQLPKEERIFDLNLPAQAEDDESTNSDADDSCVVSRASLQAPCPCIRSFLVPAASKNFMGEMEARS</sequence>
<organism evidence="4 5">
    <name type="scientific">Ceratopteris richardii</name>
    <name type="common">Triangle waterfern</name>
    <dbReference type="NCBI Taxonomy" id="49495"/>
    <lineage>
        <taxon>Eukaryota</taxon>
        <taxon>Viridiplantae</taxon>
        <taxon>Streptophyta</taxon>
        <taxon>Embryophyta</taxon>
        <taxon>Tracheophyta</taxon>
        <taxon>Polypodiopsida</taxon>
        <taxon>Polypodiidae</taxon>
        <taxon>Polypodiales</taxon>
        <taxon>Pteridineae</taxon>
        <taxon>Pteridaceae</taxon>
        <taxon>Parkerioideae</taxon>
        <taxon>Ceratopteris</taxon>
    </lineage>
</organism>
<feature type="compositionally biased region" description="Basic residues" evidence="2">
    <location>
        <begin position="353"/>
        <end position="363"/>
    </location>
</feature>
<dbReference type="OrthoDB" id="6077919at2759"/>
<feature type="region of interest" description="Disordered" evidence="2">
    <location>
        <begin position="509"/>
        <end position="533"/>
    </location>
</feature>
<evidence type="ECO:0000256" key="1">
    <source>
        <dbReference type="PROSITE-ProRule" id="PRU00042"/>
    </source>
</evidence>
<protein>
    <recommendedName>
        <fullName evidence="3">C2H2-type domain-containing protein</fullName>
    </recommendedName>
</protein>
<dbReference type="InterPro" id="IPR036236">
    <property type="entry name" value="Znf_C2H2_sf"/>
</dbReference>
<evidence type="ECO:0000259" key="3">
    <source>
        <dbReference type="PROSITE" id="PS50157"/>
    </source>
</evidence>
<feature type="region of interest" description="Disordered" evidence="2">
    <location>
        <begin position="1"/>
        <end position="58"/>
    </location>
</feature>
<dbReference type="SUPFAM" id="SSF57667">
    <property type="entry name" value="beta-beta-alpha zinc fingers"/>
    <property type="match status" value="2"/>
</dbReference>
<dbReference type="PANTHER" id="PTHR47591">
    <property type="entry name" value="ZINC FINGER PROTEIN ZAT2-RELATED"/>
    <property type="match status" value="1"/>
</dbReference>
<dbReference type="PROSITE" id="PS50157">
    <property type="entry name" value="ZINC_FINGER_C2H2_2"/>
    <property type="match status" value="3"/>
</dbReference>
<comment type="caution">
    <text evidence="4">The sequence shown here is derived from an EMBL/GenBank/DDBJ whole genome shotgun (WGS) entry which is preliminary data.</text>
</comment>
<keyword evidence="5" id="KW-1185">Reference proteome</keyword>
<feature type="domain" description="C2H2-type" evidence="3">
    <location>
        <begin position="396"/>
        <end position="423"/>
    </location>
</feature>
<dbReference type="SMART" id="SM00355">
    <property type="entry name" value="ZnF_C2H2"/>
    <property type="match status" value="3"/>
</dbReference>
<evidence type="ECO:0000313" key="4">
    <source>
        <dbReference type="EMBL" id="KAH7290197.1"/>
    </source>
</evidence>
<keyword evidence="1" id="KW-0863">Zinc-finger</keyword>
<keyword evidence="1" id="KW-0862">Zinc</keyword>
<gene>
    <name evidence="4" type="ORF">KP509_30G035900</name>
</gene>
<dbReference type="Proteomes" id="UP000825935">
    <property type="component" value="Chromosome 30"/>
</dbReference>
<keyword evidence="1" id="KW-0479">Metal-binding</keyword>
<feature type="region of interest" description="Disordered" evidence="2">
    <location>
        <begin position="341"/>
        <end position="376"/>
    </location>
</feature>
<feature type="region of interest" description="Disordered" evidence="2">
    <location>
        <begin position="429"/>
        <end position="454"/>
    </location>
</feature>
<evidence type="ECO:0000256" key="2">
    <source>
        <dbReference type="SAM" id="MobiDB-lite"/>
    </source>
</evidence>
<dbReference type="AlphaFoldDB" id="A0A8T2R2G5"/>
<feature type="region of interest" description="Disordered" evidence="2">
    <location>
        <begin position="136"/>
        <end position="162"/>
    </location>
</feature>
<feature type="domain" description="C2H2-type" evidence="3">
    <location>
        <begin position="555"/>
        <end position="582"/>
    </location>
</feature>
<proteinExistence type="predicted"/>
<dbReference type="EMBL" id="CM035435">
    <property type="protein sequence ID" value="KAH7290197.1"/>
    <property type="molecule type" value="Genomic_DNA"/>
</dbReference>
<name>A0A8T2R2G5_CERRI</name>
<dbReference type="GO" id="GO:0008270">
    <property type="term" value="F:zinc ion binding"/>
    <property type="evidence" value="ECO:0007669"/>
    <property type="project" value="UniProtKB-KW"/>
</dbReference>
<dbReference type="PANTHER" id="PTHR47591:SF1">
    <property type="entry name" value="ZINC FINGER PROTEIN ZAT2-RELATED"/>
    <property type="match status" value="1"/>
</dbReference>
<dbReference type="InterPro" id="IPR013087">
    <property type="entry name" value="Znf_C2H2_type"/>
</dbReference>
<dbReference type="Pfam" id="PF13912">
    <property type="entry name" value="zf-C2H2_6"/>
    <property type="match status" value="3"/>
</dbReference>